<sequence>MYTVQMEKECECFKKSEYENNVTFQTQQEAYKYANIVAELMNEEFCGKHTFDAQLAEGDMFVIRVALNATAVSGCSTGVSCDAGCESTDDWSLESTEKSNGGSCGSGCGCA</sequence>
<reference evidence="1 2" key="1">
    <citation type="submission" date="2019-06" db="EMBL/GenBank/DDBJ databases">
        <title>Sulfurimonas gotlandica sp. nov., a chemoautotrophic and psychrotolerant epsilonproteobacterium isolated from a pelagic redoxcline, and an emended description of the genus Sulfurimonas.</title>
        <authorList>
            <person name="Wang S."/>
            <person name="Jiang L."/>
            <person name="Shao Z."/>
        </authorList>
    </citation>
    <scope>NUCLEOTIDE SEQUENCE [LARGE SCALE GENOMIC DNA]</scope>
    <source>
        <strain evidence="1 2">S2-6</strain>
    </source>
</reference>
<dbReference type="RefSeq" id="WP_193151405.1">
    <property type="nucleotide sequence ID" value="NZ_CP041235.1"/>
</dbReference>
<proteinExistence type="predicted"/>
<organism evidence="1 2">
    <name type="scientific">Sulfurimonas sediminis</name>
    <dbReference type="NCBI Taxonomy" id="2590020"/>
    <lineage>
        <taxon>Bacteria</taxon>
        <taxon>Pseudomonadati</taxon>
        <taxon>Campylobacterota</taxon>
        <taxon>Epsilonproteobacteria</taxon>
        <taxon>Campylobacterales</taxon>
        <taxon>Sulfurimonadaceae</taxon>
        <taxon>Sulfurimonas</taxon>
    </lineage>
</organism>
<gene>
    <name evidence="1" type="ORF">FJR45_03680</name>
</gene>
<protein>
    <submittedName>
        <fullName evidence="1">Uncharacterized protein</fullName>
    </submittedName>
</protein>
<keyword evidence="2" id="KW-1185">Reference proteome</keyword>
<dbReference type="Proteomes" id="UP000593719">
    <property type="component" value="Chromosome"/>
</dbReference>
<evidence type="ECO:0000313" key="1">
    <source>
        <dbReference type="EMBL" id="QOP43099.1"/>
    </source>
</evidence>
<accession>A0A7M1B024</accession>
<dbReference type="KEGG" id="ssei:FJR45_03680"/>
<dbReference type="EMBL" id="CP041235">
    <property type="protein sequence ID" value="QOP43099.1"/>
    <property type="molecule type" value="Genomic_DNA"/>
</dbReference>
<evidence type="ECO:0000313" key="2">
    <source>
        <dbReference type="Proteomes" id="UP000593719"/>
    </source>
</evidence>
<dbReference type="AlphaFoldDB" id="A0A7M1B024"/>
<name>A0A7M1B024_9BACT</name>